<gene>
    <name evidence="9" type="ORF">K8F61_11580</name>
</gene>
<evidence type="ECO:0000256" key="4">
    <source>
        <dbReference type="ARBA" id="ARBA00023004"/>
    </source>
</evidence>
<dbReference type="SUPFAM" id="SSF51294">
    <property type="entry name" value="Hedgehog/intein (Hint) domain"/>
    <property type="match status" value="1"/>
</dbReference>
<dbReference type="SMART" id="SM00306">
    <property type="entry name" value="HintN"/>
    <property type="match status" value="1"/>
</dbReference>
<keyword evidence="5" id="KW-0411">Iron-sulfur</keyword>
<dbReference type="NCBIfam" id="NF038136">
    <property type="entry name" value="rSAM_Rv_intein"/>
    <property type="match status" value="1"/>
</dbReference>
<proteinExistence type="predicted"/>
<sequence length="703" mass="78381">MRWQGQRIDDTDETALPGFENRSGFLRSVTTPEFDGMTFHEVLAKSALNHVPGPSKMPFSWTINPYRGCSHACVYCVDPRTLILCADGTQRRLSDLSVGDEIIGTRIEGSYRRYTRTRIKAKWHTRKKAYRVTLADGTELEASGDHRFLTDRGWKHVADAERGQRPHLTLSNRLLGFGIGGLREAVATEHAIDDDRDYRLGYLSGMIHGDGMIFHGVYPGERRTRRINLFRLALKDEEALERTRRYLEAESVPTRTRPFSVATPTRAAMTAIHSGAVAQVARIEEIIRFPESPSRTWRIGYLAGIFDAEGSCSRGVLRISNTDPRLLEMVCSSLRCLELPHVLEPPRPNGVRSVRLTGGLPTRMAFFAETRPAITRKLSVEGLAVKTAADLRVVSIDPLPGERDLVDITTGTGDFIANGVISHNCFARGTHTYLDLDAGRDFDTQIVVKVNVAEVLERELRRGSWQHETVALGTNTDPYQRAEGRYRLMPGILRTLAESGTPFSVLTKGTLIRRDIPELVRASADVPVDVQMSIAMFDEGLRRAIEPGAPTTQARLDTVRALSDAGFRVGVFLMPIMPHLTDSVAAIDDALRRIAAAGADHVIHGALHLRPGVKPWFFQWLSQHRPDLLSSYRALYPGMAAEAPKAYRQWLAKRVRPLVRVHGLTAQHSDDRPRRRSFAEPPRHDASTTTPPKPATPAAPMLF</sequence>
<feature type="region of interest" description="Disordered" evidence="6">
    <location>
        <begin position="663"/>
        <end position="703"/>
    </location>
</feature>
<accession>A0ABY3RNK2</accession>
<keyword evidence="2" id="KW-0068">Autocatalytic cleavage</keyword>
<dbReference type="NCBIfam" id="NF038135">
    <property type="entry name" value="rSAM_Rv2578c"/>
    <property type="match status" value="1"/>
</dbReference>
<organism evidence="9 10">
    <name type="scientific">Microbacterium resistens</name>
    <dbReference type="NCBI Taxonomy" id="156977"/>
    <lineage>
        <taxon>Bacteria</taxon>
        <taxon>Bacillati</taxon>
        <taxon>Actinomycetota</taxon>
        <taxon>Actinomycetes</taxon>
        <taxon>Micrococcales</taxon>
        <taxon>Microbacteriaceae</taxon>
        <taxon>Microbacterium</taxon>
    </lineage>
</organism>
<feature type="compositionally biased region" description="Basic and acidic residues" evidence="6">
    <location>
        <begin position="668"/>
        <end position="686"/>
    </location>
</feature>
<dbReference type="PROSITE" id="PS50817">
    <property type="entry name" value="INTEIN_N_TER"/>
    <property type="match status" value="1"/>
</dbReference>
<dbReference type="Gene3D" id="3.80.30.30">
    <property type="match status" value="1"/>
</dbReference>
<dbReference type="InterPro" id="IPR006142">
    <property type="entry name" value="INTEIN"/>
</dbReference>
<dbReference type="CDD" id="cd00081">
    <property type="entry name" value="Hint"/>
    <property type="match status" value="1"/>
</dbReference>
<dbReference type="SMART" id="SM00305">
    <property type="entry name" value="HintC"/>
    <property type="match status" value="1"/>
</dbReference>
<dbReference type="InterPro" id="IPR058240">
    <property type="entry name" value="rSAM_sf"/>
</dbReference>
<dbReference type="SUPFAM" id="SSF55608">
    <property type="entry name" value="Homing endonucleases"/>
    <property type="match status" value="1"/>
</dbReference>
<dbReference type="Gene3D" id="2.170.16.10">
    <property type="entry name" value="Hedgehog/Intein (Hint) domain"/>
    <property type="match status" value="1"/>
</dbReference>
<keyword evidence="3" id="KW-0651">Protein splicing</keyword>
<evidence type="ECO:0000256" key="6">
    <source>
        <dbReference type="SAM" id="MobiDB-lite"/>
    </source>
</evidence>
<name>A0ABY3RNK2_9MICO</name>
<dbReference type="InterPro" id="IPR006141">
    <property type="entry name" value="Intein_N"/>
</dbReference>
<evidence type="ECO:0000256" key="5">
    <source>
        <dbReference type="ARBA" id="ARBA00023014"/>
    </source>
</evidence>
<dbReference type="Pfam" id="PF04055">
    <property type="entry name" value="Radical_SAM"/>
    <property type="match status" value="1"/>
</dbReference>
<dbReference type="Proteomes" id="UP001199642">
    <property type="component" value="Chromosome"/>
</dbReference>
<keyword evidence="1" id="KW-0479">Metal-binding</keyword>
<evidence type="ECO:0000259" key="7">
    <source>
        <dbReference type="SMART" id="SM00305"/>
    </source>
</evidence>
<evidence type="ECO:0000256" key="1">
    <source>
        <dbReference type="ARBA" id="ARBA00022723"/>
    </source>
</evidence>
<dbReference type="InterPro" id="IPR027434">
    <property type="entry name" value="Homing_endonucl"/>
</dbReference>
<dbReference type="PROSITE" id="PS50818">
    <property type="entry name" value="INTEIN_C_TER"/>
    <property type="match status" value="1"/>
</dbReference>
<dbReference type="SUPFAM" id="SSF102114">
    <property type="entry name" value="Radical SAM enzymes"/>
    <property type="match status" value="1"/>
</dbReference>
<dbReference type="InterPro" id="IPR040086">
    <property type="entry name" value="MJ0683-like"/>
</dbReference>
<keyword evidence="4" id="KW-0408">Iron</keyword>
<dbReference type="PANTHER" id="PTHR43432:SF3">
    <property type="entry name" value="SLR0285 PROTEIN"/>
    <property type="match status" value="1"/>
</dbReference>
<reference evidence="9 10" key="1">
    <citation type="submission" date="2023-01" db="EMBL/GenBank/DDBJ databases">
        <title>Characterization of estradiol degrading bacteria Microbacterium sp. MZT7 and reveal degrading genes through genome analysis.</title>
        <authorList>
            <person name="Hao P."/>
            <person name="Gao Y."/>
        </authorList>
    </citation>
    <scope>NUCLEOTIDE SEQUENCE [LARGE SCALE GENOMIC DNA]</scope>
    <source>
        <strain evidence="9 10">MZT7</strain>
    </source>
</reference>
<protein>
    <submittedName>
        <fullName evidence="9">Intein-containing Rv2578c family radical SAM protein</fullName>
    </submittedName>
</protein>
<dbReference type="InterPro" id="IPR003586">
    <property type="entry name" value="Hint_dom_C"/>
</dbReference>
<dbReference type="InterPro" id="IPR030934">
    <property type="entry name" value="Intein_C"/>
</dbReference>
<dbReference type="InterPro" id="IPR007197">
    <property type="entry name" value="rSAM"/>
</dbReference>
<dbReference type="PANTHER" id="PTHR43432">
    <property type="entry name" value="SLR0285 PROTEIN"/>
    <property type="match status" value="1"/>
</dbReference>
<feature type="domain" description="Hint" evidence="8">
    <location>
        <begin position="74"/>
        <end position="170"/>
    </location>
</feature>
<dbReference type="EMBL" id="CP082781">
    <property type="protein sequence ID" value="UGS25326.1"/>
    <property type="molecule type" value="Genomic_DNA"/>
</dbReference>
<dbReference type="RefSeq" id="WP_231819218.1">
    <property type="nucleotide sequence ID" value="NZ_CP082781.1"/>
</dbReference>
<evidence type="ECO:0000313" key="10">
    <source>
        <dbReference type="Proteomes" id="UP001199642"/>
    </source>
</evidence>
<dbReference type="InterPro" id="IPR003587">
    <property type="entry name" value="Hint_dom_N"/>
</dbReference>
<dbReference type="PRINTS" id="PR00379">
    <property type="entry name" value="INTEIN"/>
</dbReference>
<feature type="domain" description="Hint" evidence="7">
    <location>
        <begin position="388"/>
        <end position="430"/>
    </location>
</feature>
<evidence type="ECO:0000313" key="9">
    <source>
        <dbReference type="EMBL" id="UGS25326.1"/>
    </source>
</evidence>
<evidence type="ECO:0000256" key="3">
    <source>
        <dbReference type="ARBA" id="ARBA00023000"/>
    </source>
</evidence>
<evidence type="ECO:0000256" key="2">
    <source>
        <dbReference type="ARBA" id="ARBA00022813"/>
    </source>
</evidence>
<evidence type="ECO:0000259" key="8">
    <source>
        <dbReference type="SMART" id="SM00306"/>
    </source>
</evidence>
<keyword evidence="10" id="KW-1185">Reference proteome</keyword>
<dbReference type="InterPro" id="IPR036844">
    <property type="entry name" value="Hint_dom_sf"/>
</dbReference>